<evidence type="ECO:0000256" key="1">
    <source>
        <dbReference type="ARBA" id="ARBA00006915"/>
    </source>
</evidence>
<dbReference type="InterPro" id="IPR000312">
    <property type="entry name" value="Glycosyl_Trfase_fam3"/>
</dbReference>
<dbReference type="Proteomes" id="UP000676194">
    <property type="component" value="Chromosome"/>
</dbReference>
<dbReference type="Gene3D" id="3.40.1030.10">
    <property type="entry name" value="Nucleoside phosphorylase/phosphoribosyltransferase catalytic domain"/>
    <property type="match status" value="1"/>
</dbReference>
<keyword evidence="4 8" id="KW-0328">Glycosyltransferase</keyword>
<gene>
    <name evidence="8" type="ORF">KIH39_04245</name>
</gene>
<evidence type="ECO:0000256" key="2">
    <source>
        <dbReference type="ARBA" id="ARBA00011738"/>
    </source>
</evidence>
<dbReference type="Gene3D" id="1.20.970.10">
    <property type="entry name" value="Transferase, Pyrimidine Nucleoside Phosphorylase, Chain C"/>
    <property type="match status" value="1"/>
</dbReference>
<dbReference type="PIRSF" id="PIRSF000478">
    <property type="entry name" value="TP_PyNP"/>
    <property type="match status" value="1"/>
</dbReference>
<dbReference type="SUPFAM" id="SSF47648">
    <property type="entry name" value="Nucleoside phosphorylase/phosphoribosyltransferase N-terminal domain"/>
    <property type="match status" value="1"/>
</dbReference>
<dbReference type="EMBL" id="CP074694">
    <property type="protein sequence ID" value="QVL33134.1"/>
    <property type="molecule type" value="Genomic_DNA"/>
</dbReference>
<feature type="domain" description="Pyrimidine nucleoside phosphorylase C-terminal" evidence="7">
    <location>
        <begin position="348"/>
        <end position="422"/>
    </location>
</feature>
<dbReference type="EC" id="2.4.2.4" evidence="3"/>
<dbReference type="SUPFAM" id="SSF54680">
    <property type="entry name" value="Pyrimidine nucleoside phosphorylase C-terminal domain"/>
    <property type="match status" value="1"/>
</dbReference>
<dbReference type="Pfam" id="PF00591">
    <property type="entry name" value="Glycos_transf_3"/>
    <property type="match status" value="1"/>
</dbReference>
<dbReference type="GO" id="GO:0005829">
    <property type="term" value="C:cytosol"/>
    <property type="evidence" value="ECO:0007669"/>
    <property type="project" value="TreeGrafter"/>
</dbReference>
<dbReference type="InterPro" id="IPR017872">
    <property type="entry name" value="Pyrmidine_PPase_CS"/>
</dbReference>
<comment type="similarity">
    <text evidence="1">Belongs to the thymidine/pyrimidine-nucleoside phosphorylase family.</text>
</comment>
<sequence>MSNVLAVDVIRSKRDGNSLNTEQIQAFIDAATHESWPDYQLSALLMAIWIRGMTAAEVACLTRCMTNSGKRYDWSDIPGPKVDKHSTGGVGDKTSLILAPLVAACGGIVPMMSGRGLGHTGGTLDKLESIPGFRANLTEPELRESLRTVGIGLIGQTGEVAPADKKLYALRDVTGTVESMPLITASILSKKLAEGIDALVMDVKFGRGAFMQKYSDAKALAQLIVNVGIANNLKTEALLTDMNCPLGATVGNSLEVIECIEILKGKVSSPLTDLSMLLAARMLRITGLAVNEEDAVNRLQRVLSNGQALEKLRQTIEKQGGDPRVIDDYSRFPMASKTTFLKAPQSGYVHAIDAWNIGRGTMILGAGRSRAEDQIDHGVGVRLKKQVGDALQAGDDWLEIIHREDSVPRQALDLFQSALEIFSEPPTQVALIKEIIS</sequence>
<dbReference type="Gene3D" id="3.90.1170.30">
    <property type="entry name" value="Pyrimidine nucleoside phosphorylase-like, C-terminal domain"/>
    <property type="match status" value="1"/>
</dbReference>
<keyword evidence="5 8" id="KW-0808">Transferase</keyword>
<evidence type="ECO:0000256" key="5">
    <source>
        <dbReference type="ARBA" id="ARBA00022679"/>
    </source>
</evidence>
<dbReference type="PROSITE" id="PS00647">
    <property type="entry name" value="THYMID_PHOSPHORYLASE"/>
    <property type="match status" value="1"/>
</dbReference>
<evidence type="ECO:0000256" key="6">
    <source>
        <dbReference type="ARBA" id="ARBA00048550"/>
    </source>
</evidence>
<comment type="subunit">
    <text evidence="2">Homodimer.</text>
</comment>
<dbReference type="InterPro" id="IPR013102">
    <property type="entry name" value="PYNP_C"/>
</dbReference>
<dbReference type="NCBIfam" id="NF004490">
    <property type="entry name" value="PRK05820.1"/>
    <property type="match status" value="1"/>
</dbReference>
<comment type="catalytic activity">
    <reaction evidence="6">
        <text>thymidine + phosphate = 2-deoxy-alpha-D-ribose 1-phosphate + thymine</text>
        <dbReference type="Rhea" id="RHEA:16037"/>
        <dbReference type="ChEBI" id="CHEBI:17748"/>
        <dbReference type="ChEBI" id="CHEBI:17821"/>
        <dbReference type="ChEBI" id="CHEBI:43474"/>
        <dbReference type="ChEBI" id="CHEBI:57259"/>
        <dbReference type="EC" id="2.4.2.4"/>
    </reaction>
</comment>
<dbReference type="FunFam" id="3.40.1030.10:FF:000003">
    <property type="entry name" value="Pyrimidine-nucleoside phosphorylase"/>
    <property type="match status" value="1"/>
</dbReference>
<dbReference type="PANTHER" id="PTHR10515:SF0">
    <property type="entry name" value="THYMIDINE PHOSPHORYLASE"/>
    <property type="match status" value="1"/>
</dbReference>
<dbReference type="GO" id="GO:0009032">
    <property type="term" value="F:thymidine phosphorylase activity"/>
    <property type="evidence" value="ECO:0007669"/>
    <property type="project" value="UniProtKB-EC"/>
</dbReference>
<dbReference type="InterPro" id="IPR000053">
    <property type="entry name" value="Thymidine/pyrmidine_PPase"/>
</dbReference>
<dbReference type="AlphaFoldDB" id="A0A8E6B7X6"/>
<keyword evidence="9" id="KW-1185">Reference proteome</keyword>
<protein>
    <recommendedName>
        <fullName evidence="3">thymidine phosphorylase</fullName>
        <ecNumber evidence="3">2.4.2.4</ecNumber>
    </recommendedName>
</protein>
<dbReference type="SUPFAM" id="SSF52418">
    <property type="entry name" value="Nucleoside phosphorylase/phosphoribosyltransferase catalytic domain"/>
    <property type="match status" value="1"/>
</dbReference>
<proteinExistence type="inferred from homology"/>
<dbReference type="Pfam" id="PF07831">
    <property type="entry name" value="PYNP_C"/>
    <property type="match status" value="1"/>
</dbReference>
<evidence type="ECO:0000256" key="4">
    <source>
        <dbReference type="ARBA" id="ARBA00022676"/>
    </source>
</evidence>
<evidence type="ECO:0000313" key="9">
    <source>
        <dbReference type="Proteomes" id="UP000676194"/>
    </source>
</evidence>
<dbReference type="SMART" id="SM00941">
    <property type="entry name" value="PYNP_C"/>
    <property type="match status" value="1"/>
</dbReference>
<dbReference type="RefSeq" id="WP_213498024.1">
    <property type="nucleotide sequence ID" value="NZ_CP074694.1"/>
</dbReference>
<dbReference type="NCBIfam" id="TIGR02644">
    <property type="entry name" value="Y_phosphoryl"/>
    <property type="match status" value="1"/>
</dbReference>
<evidence type="ECO:0000313" key="8">
    <source>
        <dbReference type="EMBL" id="QVL33134.1"/>
    </source>
</evidence>
<dbReference type="InterPro" id="IPR017459">
    <property type="entry name" value="Glycosyl_Trfase_fam3_N_dom"/>
</dbReference>
<accession>A0A8E6B7X6</accession>
<name>A0A8E6B7X6_9BACT</name>
<dbReference type="GO" id="GO:0004645">
    <property type="term" value="F:1,4-alpha-oligoglucan phosphorylase activity"/>
    <property type="evidence" value="ECO:0007669"/>
    <property type="project" value="InterPro"/>
</dbReference>
<evidence type="ECO:0000256" key="3">
    <source>
        <dbReference type="ARBA" id="ARBA00011892"/>
    </source>
</evidence>
<dbReference type="InterPro" id="IPR036566">
    <property type="entry name" value="PYNP-like_C_sf"/>
</dbReference>
<dbReference type="GO" id="GO:0006213">
    <property type="term" value="P:pyrimidine nucleoside metabolic process"/>
    <property type="evidence" value="ECO:0007669"/>
    <property type="project" value="InterPro"/>
</dbReference>
<dbReference type="KEGG" id="tsph:KIH39_04245"/>
<dbReference type="InterPro" id="IPR018090">
    <property type="entry name" value="Pyrmidine_PPas_bac/euk"/>
</dbReference>
<dbReference type="GO" id="GO:0006206">
    <property type="term" value="P:pyrimidine nucleobase metabolic process"/>
    <property type="evidence" value="ECO:0007669"/>
    <property type="project" value="InterPro"/>
</dbReference>
<organism evidence="8 9">
    <name type="scientific">Telmatocola sphagniphila</name>
    <dbReference type="NCBI Taxonomy" id="1123043"/>
    <lineage>
        <taxon>Bacteria</taxon>
        <taxon>Pseudomonadati</taxon>
        <taxon>Planctomycetota</taxon>
        <taxon>Planctomycetia</taxon>
        <taxon>Gemmatales</taxon>
        <taxon>Gemmataceae</taxon>
    </lineage>
</organism>
<reference evidence="8" key="1">
    <citation type="submission" date="2021-05" db="EMBL/GenBank/DDBJ databases">
        <title>Complete genome sequence of the cellulolytic planctomycete Telmatocola sphagniphila SP2T and characterization of the first cellulase from planctomycetes.</title>
        <authorList>
            <person name="Rakitin A.L."/>
            <person name="Beletsky A.V."/>
            <person name="Naumoff D.G."/>
            <person name="Kulichevskaya I.S."/>
            <person name="Mardanov A.V."/>
            <person name="Ravin N.V."/>
            <person name="Dedysh S.N."/>
        </authorList>
    </citation>
    <scope>NUCLEOTIDE SEQUENCE</scope>
    <source>
        <strain evidence="8">SP2T</strain>
    </source>
</reference>
<dbReference type="PANTHER" id="PTHR10515">
    <property type="entry name" value="THYMIDINE PHOSPHORYLASE"/>
    <property type="match status" value="1"/>
</dbReference>
<dbReference type="InterPro" id="IPR036320">
    <property type="entry name" value="Glycosyl_Trfase_fam3_N_dom_sf"/>
</dbReference>
<dbReference type="InterPro" id="IPR035902">
    <property type="entry name" value="Nuc_phospho_transferase"/>
</dbReference>
<evidence type="ECO:0000259" key="7">
    <source>
        <dbReference type="SMART" id="SM00941"/>
    </source>
</evidence>
<dbReference type="Pfam" id="PF02885">
    <property type="entry name" value="Glycos_trans_3N"/>
    <property type="match status" value="1"/>
</dbReference>